<comment type="caution">
    <text evidence="1">The sequence shown here is derived from an EMBL/GenBank/DDBJ whole genome shotgun (WGS) entry which is preliminary data.</text>
</comment>
<accession>A0ACC0USZ5</accession>
<protein>
    <submittedName>
        <fullName evidence="1">Uncharacterized protein</fullName>
    </submittedName>
</protein>
<name>A0ACC0USZ5_9HYPO</name>
<dbReference type="EMBL" id="CM047948">
    <property type="protein sequence ID" value="KAI9896357.1"/>
    <property type="molecule type" value="Genomic_DNA"/>
</dbReference>
<dbReference type="Proteomes" id="UP001163324">
    <property type="component" value="Chromosome 9"/>
</dbReference>
<proteinExistence type="predicted"/>
<sequence length="877" mass="98073">MSVSIASLTAEHQHNGGFGLYTPTPRLSWRFNSTAIRNWKQASYQIIIDRAAGTEAYTVQASASVLVPWPSSPLKSREKAIVKVKATGIDGSSTEWASLHVEVALLDRSEWQGKLIGGPAQGPQPKRPVRLRKRFHISGYEGPSARLYATAHGIYNVEINGKKVGDEIMAPGWQSYHHRLHYQTYDVTSFLHQGENMIGAYIAEGWYAARIGRPGVANQWGERLGFLAQLEVDGQVACLTDGTWEYLDGPLILSELYNGEVLDTTIMDPSWSTIPPKMRNHGAVEELSFPTAELIAQEVAPIRRIMELKPEKLIITPQGKKVLDFGQNFVGWLRFEKDIPGKEGDTLTIRHAEILEHGELCTRPLRSAKAEFVVKLRGPTKGTEAQFTFFGFRFAEIDGYDDVALHDFTGIVISSDMRRTGAFECSHDMINRLHENAVWSMRGNFISIPTDCPQRDEKLGWTGDIQVFAPTANFLFDTSAFLGSWLRDLEHDQRDAGGVVPVIIPNLPRQPDERMKRPMCLWADCCVITPWDLYTTFGDERQLEIQWRSMKLWLDEGLPRDDRGFWSTDNPQYADWLDPRAPPDMPGNSPTDSFLVANAYLIHTTELASEVAKVLGKTGESERYSADAARLRKLFQEEYVTPRGRIACDTQTAYALALSFGLLATESQVAAAAQRLGTLVRWERFRITTGFAGTPIILHALADHGMLDLAYRMLQERDRPSWLYPVGMGATTIWERWDSQLEDGSVNPGQMTSFNHFSLGSVCAFLHGVAGGLKPIEAGWKRALVRPRPGGTVRWARTRFDSPYGPYEVEWELVEEGKMVTRVAVPPNGEAKIVLEGVDEVVGSGVHRYETTWTANDWPPTAIPGPQKISVQGSFVP</sequence>
<keyword evidence="2" id="KW-1185">Reference proteome</keyword>
<evidence type="ECO:0000313" key="1">
    <source>
        <dbReference type="EMBL" id="KAI9896357.1"/>
    </source>
</evidence>
<reference evidence="1" key="1">
    <citation type="submission" date="2022-10" db="EMBL/GenBank/DDBJ databases">
        <title>Complete Genome of Trichothecium roseum strain YXFP-22015, a Plant Pathogen Isolated from Citrus.</title>
        <authorList>
            <person name="Wang Y."/>
            <person name="Zhu L."/>
        </authorList>
    </citation>
    <scope>NUCLEOTIDE SEQUENCE</scope>
    <source>
        <strain evidence="1">YXFP-22015</strain>
    </source>
</reference>
<organism evidence="1 2">
    <name type="scientific">Trichothecium roseum</name>
    <dbReference type="NCBI Taxonomy" id="47278"/>
    <lineage>
        <taxon>Eukaryota</taxon>
        <taxon>Fungi</taxon>
        <taxon>Dikarya</taxon>
        <taxon>Ascomycota</taxon>
        <taxon>Pezizomycotina</taxon>
        <taxon>Sordariomycetes</taxon>
        <taxon>Hypocreomycetidae</taxon>
        <taxon>Hypocreales</taxon>
        <taxon>Hypocreales incertae sedis</taxon>
        <taxon>Trichothecium</taxon>
    </lineage>
</organism>
<gene>
    <name evidence="1" type="ORF">N3K66_008529</name>
</gene>
<evidence type="ECO:0000313" key="2">
    <source>
        <dbReference type="Proteomes" id="UP001163324"/>
    </source>
</evidence>